<evidence type="ECO:0000313" key="3">
    <source>
        <dbReference type="EMBL" id="KAG5538912.1"/>
    </source>
</evidence>
<dbReference type="PANTHER" id="PTHR34964">
    <property type="entry name" value="MEMBRANE LIPOPROTEIN-RELATED"/>
    <property type="match status" value="1"/>
</dbReference>
<keyword evidence="2" id="KW-0812">Transmembrane</keyword>
<feature type="compositionally biased region" description="Low complexity" evidence="1">
    <location>
        <begin position="91"/>
        <end position="100"/>
    </location>
</feature>
<comment type="caution">
    <text evidence="3">The sequence shown here is derived from an EMBL/GenBank/DDBJ whole genome shotgun (WGS) entry which is preliminary data.</text>
</comment>
<evidence type="ECO:0000256" key="1">
    <source>
        <dbReference type="SAM" id="MobiDB-lite"/>
    </source>
</evidence>
<keyword evidence="4" id="KW-1185">Reference proteome</keyword>
<feature type="transmembrane region" description="Helical" evidence="2">
    <location>
        <begin position="45"/>
        <end position="67"/>
    </location>
</feature>
<keyword evidence="2" id="KW-0472">Membrane</keyword>
<dbReference type="Proteomes" id="UP000823749">
    <property type="component" value="Chromosome 7"/>
</dbReference>
<keyword evidence="2" id="KW-1133">Transmembrane helix</keyword>
<protein>
    <submittedName>
        <fullName evidence="3">Uncharacterized protein</fullName>
    </submittedName>
</protein>
<feature type="transmembrane region" description="Helical" evidence="2">
    <location>
        <begin position="12"/>
        <end position="33"/>
    </location>
</feature>
<name>A0AAV6JEU1_9ERIC</name>
<evidence type="ECO:0000256" key="2">
    <source>
        <dbReference type="SAM" id="Phobius"/>
    </source>
</evidence>
<dbReference type="EMBL" id="JACTNZ010000007">
    <property type="protein sequence ID" value="KAG5538912.1"/>
    <property type="molecule type" value="Genomic_DNA"/>
</dbReference>
<gene>
    <name evidence="3" type="ORF">RHGRI_019455</name>
</gene>
<organism evidence="3 4">
    <name type="scientific">Rhododendron griersonianum</name>
    <dbReference type="NCBI Taxonomy" id="479676"/>
    <lineage>
        <taxon>Eukaryota</taxon>
        <taxon>Viridiplantae</taxon>
        <taxon>Streptophyta</taxon>
        <taxon>Embryophyta</taxon>
        <taxon>Tracheophyta</taxon>
        <taxon>Spermatophyta</taxon>
        <taxon>Magnoliopsida</taxon>
        <taxon>eudicotyledons</taxon>
        <taxon>Gunneridae</taxon>
        <taxon>Pentapetalae</taxon>
        <taxon>asterids</taxon>
        <taxon>Ericales</taxon>
        <taxon>Ericaceae</taxon>
        <taxon>Ericoideae</taxon>
        <taxon>Rhodoreae</taxon>
        <taxon>Rhododendron</taxon>
    </lineage>
</organism>
<dbReference type="AlphaFoldDB" id="A0AAV6JEU1"/>
<feature type="region of interest" description="Disordered" evidence="1">
    <location>
        <begin position="78"/>
        <end position="145"/>
    </location>
</feature>
<proteinExistence type="predicted"/>
<dbReference type="PANTHER" id="PTHR34964:SF1">
    <property type="entry name" value="MEMBRANE LIPOPROTEIN"/>
    <property type="match status" value="1"/>
</dbReference>
<evidence type="ECO:0000313" key="4">
    <source>
        <dbReference type="Proteomes" id="UP000823749"/>
    </source>
</evidence>
<reference evidence="3" key="1">
    <citation type="submission" date="2020-08" db="EMBL/GenBank/DDBJ databases">
        <title>Plant Genome Project.</title>
        <authorList>
            <person name="Zhang R.-G."/>
        </authorList>
    </citation>
    <scope>NUCLEOTIDE SEQUENCE</scope>
    <source>
        <strain evidence="3">WSP0</strain>
        <tissue evidence="3">Leaf</tissue>
    </source>
</reference>
<sequence length="159" mass="17237">MEEEGHRDLRVPIISGVFFVSSITGGILLIMWLSDVNGSQPWFPILALILISFPWVFWFFTYIYTFIKSCFRRDDGRGVNRDVSRRPPAAPAKRASSSVRDSPGNSPTGKRQVQFGAVVVMDEGGGGSSRDGHHDGGAGDVSVASSKECEMPLTLAASS</sequence>
<accession>A0AAV6JEU1</accession>